<dbReference type="Pfam" id="PF02817">
    <property type="entry name" value="E3_binding"/>
    <property type="match status" value="1"/>
</dbReference>
<dbReference type="PANTHER" id="PTHR43178:SF2">
    <property type="entry name" value="DIHYDROLIPOYLLYSINE-RESIDUE ACETYLTRANSFERASE COMPONENT OF PYRUVATE DEHYDROGENASE COMPLEX"/>
    <property type="match status" value="1"/>
</dbReference>
<reference evidence="7" key="1">
    <citation type="submission" date="2018-05" db="EMBL/GenBank/DDBJ databases">
        <authorList>
            <person name="Lanie J.A."/>
            <person name="Ng W.-L."/>
            <person name="Kazmierczak K.M."/>
            <person name="Andrzejewski T.M."/>
            <person name="Davidsen T.M."/>
            <person name="Wayne K.J."/>
            <person name="Tettelin H."/>
            <person name="Glass J.I."/>
            <person name="Rusch D."/>
            <person name="Podicherti R."/>
            <person name="Tsui H.-C.T."/>
            <person name="Winkler M.E."/>
        </authorList>
    </citation>
    <scope>NUCLEOTIDE SEQUENCE</scope>
</reference>
<organism evidence="7">
    <name type="scientific">marine metagenome</name>
    <dbReference type="NCBI Taxonomy" id="408172"/>
    <lineage>
        <taxon>unclassified sequences</taxon>
        <taxon>metagenomes</taxon>
        <taxon>ecological metagenomes</taxon>
    </lineage>
</organism>
<evidence type="ECO:0000313" key="7">
    <source>
        <dbReference type="EMBL" id="SVD68187.1"/>
    </source>
</evidence>
<keyword evidence="3" id="KW-0808">Transferase</keyword>
<keyword evidence="4" id="KW-0012">Acyltransferase</keyword>
<dbReference type="Gene3D" id="3.30.559.10">
    <property type="entry name" value="Chloramphenicol acetyltransferase-like domain"/>
    <property type="match status" value="1"/>
</dbReference>
<dbReference type="GO" id="GO:0016407">
    <property type="term" value="F:acetyltransferase activity"/>
    <property type="evidence" value="ECO:0007669"/>
    <property type="project" value="TreeGrafter"/>
</dbReference>
<evidence type="ECO:0000259" key="6">
    <source>
        <dbReference type="PROSITE" id="PS51826"/>
    </source>
</evidence>
<dbReference type="InterPro" id="IPR023213">
    <property type="entry name" value="CAT-like_dom_sf"/>
</dbReference>
<name>A0A382XAI8_9ZZZZ</name>
<dbReference type="FunFam" id="3.30.559.10:FF:000004">
    <property type="entry name" value="Acetyltransferase component of pyruvate dehydrogenase complex"/>
    <property type="match status" value="1"/>
</dbReference>
<dbReference type="PROSITE" id="PS51826">
    <property type="entry name" value="PSBD"/>
    <property type="match status" value="1"/>
</dbReference>
<proteinExistence type="inferred from homology"/>
<dbReference type="GO" id="GO:0006086">
    <property type="term" value="P:pyruvate decarboxylation to acetyl-CoA"/>
    <property type="evidence" value="ECO:0007669"/>
    <property type="project" value="TreeGrafter"/>
</dbReference>
<dbReference type="SUPFAM" id="SSF52777">
    <property type="entry name" value="CoA-dependent acyltransferases"/>
    <property type="match status" value="1"/>
</dbReference>
<dbReference type="SUPFAM" id="SSF47005">
    <property type="entry name" value="Peripheral subunit-binding domain of 2-oxo acid dehydrogenase complex"/>
    <property type="match status" value="1"/>
</dbReference>
<dbReference type="GO" id="GO:0005737">
    <property type="term" value="C:cytoplasm"/>
    <property type="evidence" value="ECO:0007669"/>
    <property type="project" value="TreeGrafter"/>
</dbReference>
<sequence length="271" mass="29526">KTPETSQLVGKSDSAKAHASPSVRRFARELGVDLGLVYGTGPKNRILKEDVKAFTKSIMSGEKLSNKGAFTTPEIPPVDFSKFGEVEQKPLTRIRRLTGQTLHRSWITIPHVTQFDEADITELEEFRKSKLKSAEKEGVKLTLVTFLIKAAVVALQKFPEFNSSIEPSGENLIIKKYFHVGVAVNTKNGLLVPVLKDVDKKGLFEIATEITELSNKAREGKISPKDLQGGCFTISSLGGIGGLHFAPIINAPEVAILGVSRAAMKPVYENG</sequence>
<feature type="domain" description="Peripheral subunit-binding (PSBD)" evidence="6">
    <location>
        <begin position="18"/>
        <end position="55"/>
    </location>
</feature>
<evidence type="ECO:0000256" key="2">
    <source>
        <dbReference type="ARBA" id="ARBA00007317"/>
    </source>
</evidence>
<dbReference type="InterPro" id="IPR050743">
    <property type="entry name" value="2-oxoacid_DH_E2_comp"/>
</dbReference>
<dbReference type="EMBL" id="UINC01166307">
    <property type="protein sequence ID" value="SVD68187.1"/>
    <property type="molecule type" value="Genomic_DNA"/>
</dbReference>
<dbReference type="InterPro" id="IPR001078">
    <property type="entry name" value="2-oxoacid_DH_actylTfrase"/>
</dbReference>
<accession>A0A382XAI8</accession>
<evidence type="ECO:0000256" key="5">
    <source>
        <dbReference type="SAM" id="MobiDB-lite"/>
    </source>
</evidence>
<evidence type="ECO:0000256" key="3">
    <source>
        <dbReference type="ARBA" id="ARBA00022679"/>
    </source>
</evidence>
<feature type="region of interest" description="Disordered" evidence="5">
    <location>
        <begin position="1"/>
        <end position="20"/>
    </location>
</feature>
<dbReference type="InterPro" id="IPR004167">
    <property type="entry name" value="PSBD"/>
</dbReference>
<dbReference type="Gene3D" id="4.10.320.10">
    <property type="entry name" value="E3-binding domain"/>
    <property type="match status" value="1"/>
</dbReference>
<dbReference type="PANTHER" id="PTHR43178">
    <property type="entry name" value="DIHYDROLIPOAMIDE ACETYLTRANSFERASE COMPONENT OF PYRUVATE DEHYDROGENASE COMPLEX"/>
    <property type="match status" value="1"/>
</dbReference>
<feature type="non-terminal residue" evidence="7">
    <location>
        <position position="1"/>
    </location>
</feature>
<feature type="non-terminal residue" evidence="7">
    <location>
        <position position="271"/>
    </location>
</feature>
<dbReference type="GO" id="GO:0031405">
    <property type="term" value="F:lipoic acid binding"/>
    <property type="evidence" value="ECO:0007669"/>
    <property type="project" value="TreeGrafter"/>
</dbReference>
<dbReference type="AlphaFoldDB" id="A0A382XAI8"/>
<evidence type="ECO:0000256" key="4">
    <source>
        <dbReference type="ARBA" id="ARBA00023315"/>
    </source>
</evidence>
<comment type="similarity">
    <text evidence="2">Belongs to the 2-oxoacid dehydrogenase family.</text>
</comment>
<dbReference type="InterPro" id="IPR036625">
    <property type="entry name" value="E3-bd_dom_sf"/>
</dbReference>
<evidence type="ECO:0000256" key="1">
    <source>
        <dbReference type="ARBA" id="ARBA00001938"/>
    </source>
</evidence>
<comment type="cofactor">
    <cofactor evidence="1">
        <name>(R)-lipoate</name>
        <dbReference type="ChEBI" id="CHEBI:83088"/>
    </cofactor>
</comment>
<protein>
    <recommendedName>
        <fullName evidence="6">Peripheral subunit-binding (PSBD) domain-containing protein</fullName>
    </recommendedName>
</protein>
<gene>
    <name evidence="7" type="ORF">METZ01_LOCUS421041</name>
</gene>
<dbReference type="Pfam" id="PF00198">
    <property type="entry name" value="2-oxoacid_dh"/>
    <property type="match status" value="1"/>
</dbReference>